<protein>
    <submittedName>
        <fullName evidence="1">Uncharacterized protein</fullName>
    </submittedName>
</protein>
<dbReference type="Proteomes" id="UP000041254">
    <property type="component" value="Unassembled WGS sequence"/>
</dbReference>
<dbReference type="InParanoid" id="A0A0G4GS38"/>
<dbReference type="AlphaFoldDB" id="A0A0G4GS38"/>
<name>A0A0G4GS38_VITBC</name>
<keyword evidence="2" id="KW-1185">Reference proteome</keyword>
<dbReference type="EMBL" id="CDMY01000775">
    <property type="protein sequence ID" value="CEM33181.1"/>
    <property type="molecule type" value="Genomic_DNA"/>
</dbReference>
<reference evidence="1 2" key="1">
    <citation type="submission" date="2014-11" db="EMBL/GenBank/DDBJ databases">
        <authorList>
            <person name="Zhu J."/>
            <person name="Qi W."/>
            <person name="Song R."/>
        </authorList>
    </citation>
    <scope>NUCLEOTIDE SEQUENCE [LARGE SCALE GENOMIC DNA]</scope>
</reference>
<evidence type="ECO:0000313" key="1">
    <source>
        <dbReference type="EMBL" id="CEM33181.1"/>
    </source>
</evidence>
<accession>A0A0G4GS38</accession>
<organism evidence="1 2">
    <name type="scientific">Vitrella brassicaformis (strain CCMP3155)</name>
    <dbReference type="NCBI Taxonomy" id="1169540"/>
    <lineage>
        <taxon>Eukaryota</taxon>
        <taxon>Sar</taxon>
        <taxon>Alveolata</taxon>
        <taxon>Colpodellida</taxon>
        <taxon>Vitrellaceae</taxon>
        <taxon>Vitrella</taxon>
    </lineage>
</organism>
<gene>
    <name evidence="1" type="ORF">Vbra_4591</name>
</gene>
<dbReference type="VEuPathDB" id="CryptoDB:Vbra_4591"/>
<evidence type="ECO:0000313" key="2">
    <source>
        <dbReference type="Proteomes" id="UP000041254"/>
    </source>
</evidence>
<proteinExistence type="predicted"/>
<sequence length="119" mass="13308">MISGHHLFMSIVRMKQQAGVVLQVIDLCSHAWPRSLVAERFMTSSGGLGGCMEATSVVTERASRGKKALRASVDNLAHKHRERERPRQPLIPDRSTVVVMRLRTTPSIVVRDAHGQEER</sequence>